<protein>
    <submittedName>
        <fullName evidence="2">Uncharacterized protein</fullName>
    </submittedName>
</protein>
<dbReference type="Proteomes" id="UP000276133">
    <property type="component" value="Unassembled WGS sequence"/>
</dbReference>
<feature type="compositionally biased region" description="Basic and acidic residues" evidence="1">
    <location>
        <begin position="60"/>
        <end position="87"/>
    </location>
</feature>
<evidence type="ECO:0000313" key="2">
    <source>
        <dbReference type="EMBL" id="RMZ92846.1"/>
    </source>
</evidence>
<evidence type="ECO:0000313" key="3">
    <source>
        <dbReference type="Proteomes" id="UP000276133"/>
    </source>
</evidence>
<feature type="region of interest" description="Disordered" evidence="1">
    <location>
        <begin position="52"/>
        <end position="108"/>
    </location>
</feature>
<sequence>MVSQEKEITELVSNAASPVKETNLEPSSTVECDQESYWVVPNSEIVPEWLEEGEAVQEGESTREEQESEVHPKKARKLPDRLQKERLQSLSSEPAGQYSRVEPVTTATEPTDKNRLRAPLMATQQTKAFVCLFPVSVSSRNLQLAVFVGDDDTPQIGSTVTSEPVSHTRQIVIKFSMDEPLSDMLGHVQGVLGTGKTTARSYTFFLYCL</sequence>
<feature type="region of interest" description="Disordered" evidence="1">
    <location>
        <begin position="1"/>
        <end position="30"/>
    </location>
</feature>
<name>A0A3M7P0Z7_BRAPC</name>
<evidence type="ECO:0000256" key="1">
    <source>
        <dbReference type="SAM" id="MobiDB-lite"/>
    </source>
</evidence>
<organism evidence="2 3">
    <name type="scientific">Brachionus plicatilis</name>
    <name type="common">Marine rotifer</name>
    <name type="synonym">Brachionus muelleri</name>
    <dbReference type="NCBI Taxonomy" id="10195"/>
    <lineage>
        <taxon>Eukaryota</taxon>
        <taxon>Metazoa</taxon>
        <taxon>Spiralia</taxon>
        <taxon>Gnathifera</taxon>
        <taxon>Rotifera</taxon>
        <taxon>Eurotatoria</taxon>
        <taxon>Monogononta</taxon>
        <taxon>Pseudotrocha</taxon>
        <taxon>Ploima</taxon>
        <taxon>Brachionidae</taxon>
        <taxon>Brachionus</taxon>
    </lineage>
</organism>
<comment type="caution">
    <text evidence="2">The sequence shown here is derived from an EMBL/GenBank/DDBJ whole genome shotgun (WGS) entry which is preliminary data.</text>
</comment>
<dbReference type="EMBL" id="REGN01014265">
    <property type="protein sequence ID" value="RMZ92846.1"/>
    <property type="molecule type" value="Genomic_DNA"/>
</dbReference>
<reference evidence="2 3" key="1">
    <citation type="journal article" date="2018" name="Sci. Rep.">
        <title>Genomic signatures of local adaptation to the degree of environmental predictability in rotifers.</title>
        <authorList>
            <person name="Franch-Gras L."/>
            <person name="Hahn C."/>
            <person name="Garcia-Roger E.M."/>
            <person name="Carmona M.J."/>
            <person name="Serra M."/>
            <person name="Gomez A."/>
        </authorList>
    </citation>
    <scope>NUCLEOTIDE SEQUENCE [LARGE SCALE GENOMIC DNA]</scope>
    <source>
        <strain evidence="2">HYR1</strain>
    </source>
</reference>
<keyword evidence="3" id="KW-1185">Reference proteome</keyword>
<dbReference type="AlphaFoldDB" id="A0A3M7P0Z7"/>
<proteinExistence type="predicted"/>
<gene>
    <name evidence="2" type="ORF">BpHYR1_015188</name>
</gene>
<accession>A0A3M7P0Z7</accession>